<dbReference type="NCBIfam" id="TIGR04056">
    <property type="entry name" value="OMP_RagA_SusC"/>
    <property type="match status" value="1"/>
</dbReference>
<dbReference type="InterPro" id="IPR008969">
    <property type="entry name" value="CarboxyPept-like_regulatory"/>
</dbReference>
<keyword evidence="16" id="KW-1185">Reference proteome</keyword>
<evidence type="ECO:0000256" key="6">
    <source>
        <dbReference type="ARBA" id="ARBA00023077"/>
    </source>
</evidence>
<keyword evidence="2 10" id="KW-0813">Transport</keyword>
<evidence type="ECO:0000256" key="11">
    <source>
        <dbReference type="RuleBase" id="RU003357"/>
    </source>
</evidence>
<reference evidence="15 16" key="1">
    <citation type="submission" date="2023-02" db="EMBL/GenBank/DDBJ databases">
        <title>Genome sequence of Sphingobacterium sp. KACC 22765.</title>
        <authorList>
            <person name="Kim S."/>
            <person name="Heo J."/>
            <person name="Kwon S.-W."/>
        </authorList>
    </citation>
    <scope>NUCLEOTIDE SEQUENCE [LARGE SCALE GENOMIC DNA]</scope>
    <source>
        <strain evidence="15 16">KACC 22765</strain>
    </source>
</reference>
<dbReference type="InterPro" id="IPR039426">
    <property type="entry name" value="TonB-dep_rcpt-like"/>
</dbReference>
<dbReference type="PANTHER" id="PTHR30069">
    <property type="entry name" value="TONB-DEPENDENT OUTER MEMBRANE RECEPTOR"/>
    <property type="match status" value="1"/>
</dbReference>
<comment type="similarity">
    <text evidence="10 11">Belongs to the TonB-dependent receptor family.</text>
</comment>
<accession>A0ABY7WHI0</accession>
<feature type="domain" description="TonB-dependent receptor-like beta-barrel" evidence="13">
    <location>
        <begin position="429"/>
        <end position="860"/>
    </location>
</feature>
<gene>
    <name evidence="15" type="ORF">PQ465_19010</name>
</gene>
<evidence type="ECO:0000313" key="16">
    <source>
        <dbReference type="Proteomes" id="UP001221558"/>
    </source>
</evidence>
<keyword evidence="9 10" id="KW-0998">Cell outer membrane</keyword>
<dbReference type="InterPro" id="IPR000531">
    <property type="entry name" value="Beta-barrel_TonB"/>
</dbReference>
<dbReference type="InterPro" id="IPR037066">
    <property type="entry name" value="Plug_dom_sf"/>
</dbReference>
<evidence type="ECO:0000256" key="7">
    <source>
        <dbReference type="ARBA" id="ARBA00023136"/>
    </source>
</evidence>
<dbReference type="Pfam" id="PF07715">
    <property type="entry name" value="Plug"/>
    <property type="match status" value="1"/>
</dbReference>
<dbReference type="RefSeq" id="WP_274267103.1">
    <property type="nucleotide sequence ID" value="NZ_CP117880.1"/>
</dbReference>
<evidence type="ECO:0000256" key="12">
    <source>
        <dbReference type="SAM" id="SignalP"/>
    </source>
</evidence>
<protein>
    <submittedName>
        <fullName evidence="15">SusC/RagA family TonB-linked outer membrane protein</fullName>
    </submittedName>
</protein>
<dbReference type="SUPFAM" id="SSF49464">
    <property type="entry name" value="Carboxypeptidase regulatory domain-like"/>
    <property type="match status" value="1"/>
</dbReference>
<comment type="subcellular location">
    <subcellularLocation>
        <location evidence="1 10">Cell outer membrane</location>
        <topology evidence="1 10">Multi-pass membrane protein</topology>
    </subcellularLocation>
</comment>
<dbReference type="PANTHER" id="PTHR30069:SF29">
    <property type="entry name" value="HEMOGLOBIN AND HEMOGLOBIN-HAPTOGLOBIN-BINDING PROTEIN 1-RELATED"/>
    <property type="match status" value="1"/>
</dbReference>
<evidence type="ECO:0000259" key="13">
    <source>
        <dbReference type="Pfam" id="PF00593"/>
    </source>
</evidence>
<keyword evidence="3 10" id="KW-1134">Transmembrane beta strand</keyword>
<dbReference type="NCBIfam" id="TIGR04057">
    <property type="entry name" value="SusC_RagA_signa"/>
    <property type="match status" value="1"/>
</dbReference>
<evidence type="ECO:0000256" key="3">
    <source>
        <dbReference type="ARBA" id="ARBA00022452"/>
    </source>
</evidence>
<sequence length="1051" mass="113893">MWKADKLKLKASKAWVIPLAFLATSYGAAQAASSLPVFGKEQSTLHSQQNITGTVKDAATGTPIVGVTIGIKGTSGGTQTDAEGRFSLPASKGQTLVISFIGYLGQEIVVGDNTVLNVSLQSADNNLEEVVVTALGIQREKKSIGYSTTTVKGDQFTESRDPNIGNALTGKVAGVSVAGNSTGMGGSSRVVIRGNASLTGNNQPLYIVDGIPLDNTSSGSAGQYGGLDMGDGLNSINADDIESIQVLKGAAASALYGYRGGNGVIMITTKSGKGGQGLGIEINNNLTVNSIYDYRDFQNIYGQGTQGVKPATQESAFQTYDQSWGAVMDGSNAINRLGNTYAYSGVDNWDSFYRNGITNQTSLSVSGSDEKSTYRLGLNNIYDGSILPNANSNQRGANLNTTYKITPKVQVGLNVNYMFEFVKNRANLSDGNGNTNASLLYLANSYDVRWLEGAVDDLGRELQPGNNVFFNNPYFLQYRKSNNSTRKRLTSGINLRYDITDWLYVQGAATRDGFNLAFKQIQPKGASADPNGYIDEYMREFEETNFNYLVGAKKTLGDFSISATIGGNSQTTKTETWGTDGGIRPFIVDGFYNTGNVAAGTRTFRKLFTEYQVKSIYGTADFGFRDYLFLNLTGRNDWFSTLDPNNNSYFYPSASLSYVFTDHLSLPEWINMGKLRLSGAAASNGTSPYQTALAYRSLSYELQNQSLVTINNTTVPNPNLKPVRIAEWEAGANLEFFGNRLGLDLAVYQKTTTDDIAQVTTSTASGFNSAIQNIGEIRNRGIEALVYGDIIRKENFTWKGSVNFAFNDSEVLFLGPQDRLSVEGAVSRSGNASIQNIVGLAYGQIVGFTYKTDANGNRIFNADGLPIRSDNVSVLGNGVYRFTGGFRNDFKYKNFSLGMLLDVKLGAKIFSGTNLNLYGSGLHQATLEGREGGIVGQGVTETGEVNTKSIDAQTYWKHVVNENFTEEFVYDAGFVKLREISFGYTLPTAMLGKLPFRSASLSLVGRNLWTIHKSTPNIDPESAYNNGNGQGLELNGYPFTRNVGFNLNLKF</sequence>
<keyword evidence="5 12" id="KW-0732">Signal</keyword>
<dbReference type="InterPro" id="IPR023997">
    <property type="entry name" value="TonB-dep_OMP_SusC/RagA_CS"/>
</dbReference>
<dbReference type="Gene3D" id="2.60.40.1120">
    <property type="entry name" value="Carboxypeptidase-like, regulatory domain"/>
    <property type="match status" value="1"/>
</dbReference>
<keyword evidence="7 10" id="KW-0472">Membrane</keyword>
<evidence type="ECO:0000256" key="9">
    <source>
        <dbReference type="ARBA" id="ARBA00023237"/>
    </source>
</evidence>
<name>A0ABY7WHI0_9SPHI</name>
<evidence type="ECO:0000256" key="2">
    <source>
        <dbReference type="ARBA" id="ARBA00022448"/>
    </source>
</evidence>
<keyword evidence="4 10" id="KW-0812">Transmembrane</keyword>
<evidence type="ECO:0000259" key="14">
    <source>
        <dbReference type="Pfam" id="PF07715"/>
    </source>
</evidence>
<dbReference type="SUPFAM" id="SSF56935">
    <property type="entry name" value="Porins"/>
    <property type="match status" value="1"/>
</dbReference>
<dbReference type="InterPro" id="IPR023996">
    <property type="entry name" value="TonB-dep_OMP_SusC/RagA"/>
</dbReference>
<keyword evidence="6 11" id="KW-0798">TonB box</keyword>
<dbReference type="EMBL" id="CP117880">
    <property type="protein sequence ID" value="WDF68370.1"/>
    <property type="molecule type" value="Genomic_DNA"/>
</dbReference>
<dbReference type="PROSITE" id="PS52016">
    <property type="entry name" value="TONB_DEPENDENT_REC_3"/>
    <property type="match status" value="1"/>
</dbReference>
<dbReference type="InterPro" id="IPR036942">
    <property type="entry name" value="Beta-barrel_TonB_sf"/>
</dbReference>
<dbReference type="Pfam" id="PF00593">
    <property type="entry name" value="TonB_dep_Rec_b-barrel"/>
    <property type="match status" value="1"/>
</dbReference>
<proteinExistence type="inferred from homology"/>
<feature type="domain" description="TonB-dependent receptor plug" evidence="14">
    <location>
        <begin position="141"/>
        <end position="264"/>
    </location>
</feature>
<dbReference type="Gene3D" id="2.170.130.10">
    <property type="entry name" value="TonB-dependent receptor, plug domain"/>
    <property type="match status" value="1"/>
</dbReference>
<evidence type="ECO:0000256" key="4">
    <source>
        <dbReference type="ARBA" id="ARBA00022692"/>
    </source>
</evidence>
<dbReference type="Proteomes" id="UP001221558">
    <property type="component" value="Chromosome"/>
</dbReference>
<evidence type="ECO:0000256" key="8">
    <source>
        <dbReference type="ARBA" id="ARBA00023170"/>
    </source>
</evidence>
<feature type="signal peptide" evidence="12">
    <location>
        <begin position="1"/>
        <end position="31"/>
    </location>
</feature>
<keyword evidence="8" id="KW-0675">Receptor</keyword>
<evidence type="ECO:0000256" key="5">
    <source>
        <dbReference type="ARBA" id="ARBA00022729"/>
    </source>
</evidence>
<feature type="chain" id="PRO_5045544186" evidence="12">
    <location>
        <begin position="32"/>
        <end position="1051"/>
    </location>
</feature>
<organism evidence="15 16">
    <name type="scientific">Sphingobacterium oryzagri</name>
    <dbReference type="NCBI Taxonomy" id="3025669"/>
    <lineage>
        <taxon>Bacteria</taxon>
        <taxon>Pseudomonadati</taxon>
        <taxon>Bacteroidota</taxon>
        <taxon>Sphingobacteriia</taxon>
        <taxon>Sphingobacteriales</taxon>
        <taxon>Sphingobacteriaceae</taxon>
        <taxon>Sphingobacterium</taxon>
    </lineage>
</organism>
<evidence type="ECO:0000313" key="15">
    <source>
        <dbReference type="EMBL" id="WDF68370.1"/>
    </source>
</evidence>
<dbReference type="Gene3D" id="2.40.170.20">
    <property type="entry name" value="TonB-dependent receptor, beta-barrel domain"/>
    <property type="match status" value="1"/>
</dbReference>
<dbReference type="Pfam" id="PF13715">
    <property type="entry name" value="CarbopepD_reg_2"/>
    <property type="match status" value="1"/>
</dbReference>
<dbReference type="InterPro" id="IPR012910">
    <property type="entry name" value="Plug_dom"/>
</dbReference>
<evidence type="ECO:0000256" key="10">
    <source>
        <dbReference type="PROSITE-ProRule" id="PRU01360"/>
    </source>
</evidence>
<evidence type="ECO:0000256" key="1">
    <source>
        <dbReference type="ARBA" id="ARBA00004571"/>
    </source>
</evidence>